<keyword evidence="3" id="KW-1133">Transmembrane helix</keyword>
<sequence>MASFTCILIFLIIAIIALIGIILGIGFVSQKFGKGKGTETEPKSRDFKPAVDDAAARAEKERLEKIKQKKLAKGTIHVEVKSVNGIPKMDNDGNSDPYVQVLFDGKKEKTKVVSNKLDADFNEKFDFPFDAIATKERVVGVEVWDHDRVGNDDIIGKVSVPFLIYLDNETKLTFDIVGAGENLGKNAGTITLSILYTSDE</sequence>
<protein>
    <recommendedName>
        <fullName evidence="4">C2 domain-containing protein</fullName>
    </recommendedName>
</protein>
<evidence type="ECO:0000256" key="1">
    <source>
        <dbReference type="ARBA" id="ARBA00022723"/>
    </source>
</evidence>
<evidence type="ECO:0000256" key="3">
    <source>
        <dbReference type="SAM" id="Phobius"/>
    </source>
</evidence>
<dbReference type="Pfam" id="PF00168">
    <property type="entry name" value="C2"/>
    <property type="match status" value="1"/>
</dbReference>
<dbReference type="PANTHER" id="PTHR45911:SF4">
    <property type="entry name" value="MULTIPLE C2 AND TRANSMEMBRANE DOMAIN-CONTAINING PROTEIN"/>
    <property type="match status" value="1"/>
</dbReference>
<dbReference type="SUPFAM" id="SSF49562">
    <property type="entry name" value="C2 domain (Calcium/lipid-binding domain, CaLB)"/>
    <property type="match status" value="1"/>
</dbReference>
<reference evidence="5 6" key="1">
    <citation type="submission" date="2019-03" db="EMBL/GenBank/DDBJ databases">
        <title>Single cell metagenomics reveals metabolic interactions within the superorganism composed of flagellate Streblomastix strix and complex community of Bacteroidetes bacteria on its surface.</title>
        <authorList>
            <person name="Treitli S.C."/>
            <person name="Kolisko M."/>
            <person name="Husnik F."/>
            <person name="Keeling P."/>
            <person name="Hampl V."/>
        </authorList>
    </citation>
    <scope>NUCLEOTIDE SEQUENCE [LARGE SCALE GENOMIC DNA]</scope>
    <source>
        <strain evidence="5">ST1C</strain>
    </source>
</reference>
<feature type="domain" description="C2" evidence="4">
    <location>
        <begin position="57"/>
        <end position="176"/>
    </location>
</feature>
<gene>
    <name evidence="5" type="ORF">EZS28_012425</name>
</gene>
<dbReference type="EMBL" id="SNRW01002676">
    <property type="protein sequence ID" value="KAA6392048.1"/>
    <property type="molecule type" value="Genomic_DNA"/>
</dbReference>
<keyword evidence="2" id="KW-0106">Calcium</keyword>
<evidence type="ECO:0000313" key="6">
    <source>
        <dbReference type="Proteomes" id="UP000324800"/>
    </source>
</evidence>
<dbReference type="AlphaFoldDB" id="A0A5J4WAR8"/>
<feature type="transmembrane region" description="Helical" evidence="3">
    <location>
        <begin position="6"/>
        <end position="28"/>
    </location>
</feature>
<keyword evidence="3" id="KW-0472">Membrane</keyword>
<comment type="caution">
    <text evidence="5">The sequence shown here is derived from an EMBL/GenBank/DDBJ whole genome shotgun (WGS) entry which is preliminary data.</text>
</comment>
<dbReference type="PROSITE" id="PS50004">
    <property type="entry name" value="C2"/>
    <property type="match status" value="1"/>
</dbReference>
<proteinExistence type="predicted"/>
<evidence type="ECO:0000313" key="5">
    <source>
        <dbReference type="EMBL" id="KAA6392048.1"/>
    </source>
</evidence>
<dbReference type="CDD" id="cd00030">
    <property type="entry name" value="C2"/>
    <property type="match status" value="1"/>
</dbReference>
<dbReference type="Gene3D" id="2.60.40.150">
    <property type="entry name" value="C2 domain"/>
    <property type="match status" value="1"/>
</dbReference>
<organism evidence="5 6">
    <name type="scientific">Streblomastix strix</name>
    <dbReference type="NCBI Taxonomy" id="222440"/>
    <lineage>
        <taxon>Eukaryota</taxon>
        <taxon>Metamonada</taxon>
        <taxon>Preaxostyla</taxon>
        <taxon>Oxymonadida</taxon>
        <taxon>Streblomastigidae</taxon>
        <taxon>Streblomastix</taxon>
    </lineage>
</organism>
<accession>A0A5J4WAR8</accession>
<dbReference type="SMART" id="SM00239">
    <property type="entry name" value="C2"/>
    <property type="match status" value="1"/>
</dbReference>
<dbReference type="PANTHER" id="PTHR45911">
    <property type="entry name" value="C2 DOMAIN-CONTAINING PROTEIN"/>
    <property type="match status" value="1"/>
</dbReference>
<name>A0A5J4WAR8_9EUKA</name>
<dbReference type="GO" id="GO:0016020">
    <property type="term" value="C:membrane"/>
    <property type="evidence" value="ECO:0007669"/>
    <property type="project" value="TreeGrafter"/>
</dbReference>
<dbReference type="InterPro" id="IPR000008">
    <property type="entry name" value="C2_dom"/>
</dbReference>
<dbReference type="InterPro" id="IPR035892">
    <property type="entry name" value="C2_domain_sf"/>
</dbReference>
<evidence type="ECO:0000256" key="2">
    <source>
        <dbReference type="ARBA" id="ARBA00022837"/>
    </source>
</evidence>
<dbReference type="GO" id="GO:0005509">
    <property type="term" value="F:calcium ion binding"/>
    <property type="evidence" value="ECO:0007669"/>
    <property type="project" value="TreeGrafter"/>
</dbReference>
<keyword evidence="1" id="KW-0479">Metal-binding</keyword>
<evidence type="ECO:0000259" key="4">
    <source>
        <dbReference type="PROSITE" id="PS50004"/>
    </source>
</evidence>
<keyword evidence="3" id="KW-0812">Transmembrane</keyword>
<dbReference type="OrthoDB" id="270970at2759"/>
<dbReference type="Proteomes" id="UP000324800">
    <property type="component" value="Unassembled WGS sequence"/>
</dbReference>